<dbReference type="OrthoDB" id="2140240at2759"/>
<sequence length="318" mass="30990">MRLSIAFCVSALLASSAAAPLDLLQRQVVADGLTLAQIDALTPQFGHAAGVNPTGTGNCDGAVDGANGQPIEVPCSCPPSRSSFIQSLASNIAAGHAVHNPSVSLSFPTDNSTASILARFNAATVTLQNQNGEGVGCPEASTTFSAQAAAVQAGTSGNSATTAAAPPSAAPTATAAPPSSVASTAAASASSVTSADGLSIAQIDALTPNLGFSSGVNPTGTGNCDGAVNGANGQPIEVPCSCPPARDVFIQSLAQDIAAGHAVNNPSVSVSFPTDNSTSSQITRIQSSLVALQNLNGPGQGCPAASTTLSAQLAALQG</sequence>
<dbReference type="AlphaFoldDB" id="A0A4S4L2Y2"/>
<evidence type="ECO:0000313" key="4">
    <source>
        <dbReference type="Proteomes" id="UP000308199"/>
    </source>
</evidence>
<evidence type="ECO:0000313" key="3">
    <source>
        <dbReference type="EMBL" id="THH05161.1"/>
    </source>
</evidence>
<feature type="region of interest" description="Disordered" evidence="1">
    <location>
        <begin position="157"/>
        <end position="178"/>
    </location>
</feature>
<evidence type="ECO:0000256" key="2">
    <source>
        <dbReference type="SAM" id="SignalP"/>
    </source>
</evidence>
<comment type="caution">
    <text evidence="3">The sequence shown here is derived from an EMBL/GenBank/DDBJ whole genome shotgun (WGS) entry which is preliminary data.</text>
</comment>
<feature type="signal peptide" evidence="2">
    <location>
        <begin position="1"/>
        <end position="18"/>
    </location>
</feature>
<organism evidence="3 4">
    <name type="scientific">Phellinidium pouzarii</name>
    <dbReference type="NCBI Taxonomy" id="167371"/>
    <lineage>
        <taxon>Eukaryota</taxon>
        <taxon>Fungi</taxon>
        <taxon>Dikarya</taxon>
        <taxon>Basidiomycota</taxon>
        <taxon>Agaricomycotina</taxon>
        <taxon>Agaricomycetes</taxon>
        <taxon>Hymenochaetales</taxon>
        <taxon>Hymenochaetaceae</taxon>
        <taxon>Phellinidium</taxon>
    </lineage>
</organism>
<evidence type="ECO:0000256" key="1">
    <source>
        <dbReference type="SAM" id="MobiDB-lite"/>
    </source>
</evidence>
<feature type="chain" id="PRO_5020339396" evidence="2">
    <location>
        <begin position="19"/>
        <end position="318"/>
    </location>
</feature>
<gene>
    <name evidence="3" type="ORF">EW145_g5001</name>
</gene>
<accession>A0A4S4L2Y2</accession>
<protein>
    <submittedName>
        <fullName evidence="3">Uncharacterized protein</fullName>
    </submittedName>
</protein>
<reference evidence="3 4" key="1">
    <citation type="submission" date="2019-02" db="EMBL/GenBank/DDBJ databases">
        <title>Genome sequencing of the rare red list fungi Phellinidium pouzarii.</title>
        <authorList>
            <person name="Buettner E."/>
            <person name="Kellner H."/>
        </authorList>
    </citation>
    <scope>NUCLEOTIDE SEQUENCE [LARGE SCALE GENOMIC DNA]</scope>
    <source>
        <strain evidence="3 4">DSM 108285</strain>
    </source>
</reference>
<dbReference type="Proteomes" id="UP000308199">
    <property type="component" value="Unassembled WGS sequence"/>
</dbReference>
<proteinExistence type="predicted"/>
<keyword evidence="4" id="KW-1185">Reference proteome</keyword>
<feature type="compositionally biased region" description="Low complexity" evidence="1">
    <location>
        <begin position="159"/>
        <end position="178"/>
    </location>
</feature>
<name>A0A4S4L2Y2_9AGAM</name>
<keyword evidence="2" id="KW-0732">Signal</keyword>
<dbReference type="EMBL" id="SGPK01000282">
    <property type="protein sequence ID" value="THH05161.1"/>
    <property type="molecule type" value="Genomic_DNA"/>
</dbReference>